<comment type="caution">
    <text evidence="2">The sequence shown here is derived from an EMBL/GenBank/DDBJ whole genome shotgun (WGS) entry which is preliminary data.</text>
</comment>
<keyword evidence="3" id="KW-1185">Reference proteome</keyword>
<dbReference type="Proteomes" id="UP000252415">
    <property type="component" value="Unassembled WGS sequence"/>
</dbReference>
<dbReference type="RefSeq" id="WP_281270966.1">
    <property type="nucleotide sequence ID" value="NZ_QPJD01000007.1"/>
</dbReference>
<sequence>MFNGIQQNMDESEEVKTTDKIHPLGHMREMAYDSQDQPKTK</sequence>
<dbReference type="AlphaFoldDB" id="A0A368VZR2"/>
<organism evidence="2 3">
    <name type="scientific">Paenibacillus prosopidis</name>
    <dbReference type="NCBI Taxonomy" id="630520"/>
    <lineage>
        <taxon>Bacteria</taxon>
        <taxon>Bacillati</taxon>
        <taxon>Bacillota</taxon>
        <taxon>Bacilli</taxon>
        <taxon>Bacillales</taxon>
        <taxon>Paenibacillaceae</taxon>
        <taxon>Paenibacillus</taxon>
    </lineage>
</organism>
<accession>A0A368VZR2</accession>
<feature type="compositionally biased region" description="Basic and acidic residues" evidence="1">
    <location>
        <begin position="14"/>
        <end position="41"/>
    </location>
</feature>
<evidence type="ECO:0000313" key="2">
    <source>
        <dbReference type="EMBL" id="RCW47909.1"/>
    </source>
</evidence>
<gene>
    <name evidence="2" type="ORF">DFP97_107109</name>
</gene>
<protein>
    <submittedName>
        <fullName evidence="2">Uncharacterized protein</fullName>
    </submittedName>
</protein>
<evidence type="ECO:0000313" key="3">
    <source>
        <dbReference type="Proteomes" id="UP000252415"/>
    </source>
</evidence>
<reference evidence="2 3" key="1">
    <citation type="submission" date="2018-07" db="EMBL/GenBank/DDBJ databases">
        <title>Genomic Encyclopedia of Type Strains, Phase III (KMG-III): the genomes of soil and plant-associated and newly described type strains.</title>
        <authorList>
            <person name="Whitman W."/>
        </authorList>
    </citation>
    <scope>NUCLEOTIDE SEQUENCE [LARGE SCALE GENOMIC DNA]</scope>
    <source>
        <strain evidence="2 3">CECT 7506</strain>
    </source>
</reference>
<name>A0A368VZR2_9BACL</name>
<feature type="region of interest" description="Disordered" evidence="1">
    <location>
        <begin position="1"/>
        <end position="41"/>
    </location>
</feature>
<proteinExistence type="predicted"/>
<dbReference type="EMBL" id="QPJD01000007">
    <property type="protein sequence ID" value="RCW47909.1"/>
    <property type="molecule type" value="Genomic_DNA"/>
</dbReference>
<evidence type="ECO:0000256" key="1">
    <source>
        <dbReference type="SAM" id="MobiDB-lite"/>
    </source>
</evidence>